<accession>A0A7W4UWH5</accession>
<protein>
    <submittedName>
        <fullName evidence="2">Uncharacterized protein</fullName>
    </submittedName>
</protein>
<feature type="transmembrane region" description="Helical" evidence="1">
    <location>
        <begin position="50"/>
        <end position="75"/>
    </location>
</feature>
<keyword evidence="1" id="KW-0812">Transmembrane</keyword>
<evidence type="ECO:0000256" key="1">
    <source>
        <dbReference type="SAM" id="Phobius"/>
    </source>
</evidence>
<evidence type="ECO:0000313" key="2">
    <source>
        <dbReference type="EMBL" id="MBB2967574.1"/>
    </source>
</evidence>
<dbReference type="RefSeq" id="WP_021765235.1">
    <property type="nucleotide sequence ID" value="NZ_DAMDIH010000003.1"/>
</dbReference>
<evidence type="ECO:0000313" key="3">
    <source>
        <dbReference type="Proteomes" id="UP000538196"/>
    </source>
</evidence>
<name>A0A7W4UWH5_LEIAQ</name>
<reference evidence="2 3" key="1">
    <citation type="submission" date="2020-08" db="EMBL/GenBank/DDBJ databases">
        <title>Sequencing the genomes of 1000 actinobacteria strains.</title>
        <authorList>
            <person name="Klenk H.-P."/>
        </authorList>
    </citation>
    <scope>NUCLEOTIDE SEQUENCE [LARGE SCALE GENOMIC DNA]</scope>
    <source>
        <strain evidence="2 3">DSM 20146</strain>
    </source>
</reference>
<keyword evidence="1" id="KW-1133">Transmembrane helix</keyword>
<comment type="caution">
    <text evidence="2">The sequence shown here is derived from an EMBL/GenBank/DDBJ whole genome shotgun (WGS) entry which is preliminary data.</text>
</comment>
<sequence>MTKRDKKAPSVTSSLKPTRRDRFLPVELLAISGGLGIFTGLIVLMATREFLLAGIFFGVAFILALVLMALFALAFKPNAAEVKDILEQDAEARDKDKPSGH</sequence>
<dbReference type="Proteomes" id="UP000538196">
    <property type="component" value="Unassembled WGS sequence"/>
</dbReference>
<feature type="transmembrane region" description="Helical" evidence="1">
    <location>
        <begin position="23"/>
        <end position="44"/>
    </location>
</feature>
<gene>
    <name evidence="2" type="ORF">FHX33_002337</name>
</gene>
<proteinExistence type="predicted"/>
<keyword evidence="1" id="KW-0472">Membrane</keyword>
<keyword evidence="3" id="KW-1185">Reference proteome</keyword>
<dbReference type="EMBL" id="JACHVP010000002">
    <property type="protein sequence ID" value="MBB2967574.1"/>
    <property type="molecule type" value="Genomic_DNA"/>
</dbReference>
<organism evidence="2 3">
    <name type="scientific">Leifsonia aquatica</name>
    <name type="common">Corynebacterium aquaticum</name>
    <dbReference type="NCBI Taxonomy" id="144185"/>
    <lineage>
        <taxon>Bacteria</taxon>
        <taxon>Bacillati</taxon>
        <taxon>Actinomycetota</taxon>
        <taxon>Actinomycetes</taxon>
        <taxon>Micrococcales</taxon>
        <taxon>Microbacteriaceae</taxon>
        <taxon>Leifsonia</taxon>
    </lineage>
</organism>
<dbReference type="AlphaFoldDB" id="A0A7W4UWH5"/>